<name>A0A5E4WW77_9BURK</name>
<comment type="similarity">
    <text evidence="1">Belongs to the transglycosylase Slt family.</text>
</comment>
<evidence type="ECO:0000313" key="5">
    <source>
        <dbReference type="EMBL" id="VVE27156.1"/>
    </source>
</evidence>
<dbReference type="InterPro" id="IPR023346">
    <property type="entry name" value="Lysozyme-like_dom_sf"/>
</dbReference>
<feature type="transmembrane region" description="Helical" evidence="3">
    <location>
        <begin position="21"/>
        <end position="43"/>
    </location>
</feature>
<evidence type="ECO:0000259" key="4">
    <source>
        <dbReference type="Pfam" id="PF01464"/>
    </source>
</evidence>
<evidence type="ECO:0000256" key="1">
    <source>
        <dbReference type="ARBA" id="ARBA00007734"/>
    </source>
</evidence>
<dbReference type="InterPro" id="IPR008258">
    <property type="entry name" value="Transglycosylase_SLT_dom_1"/>
</dbReference>
<dbReference type="PANTHER" id="PTHR37423">
    <property type="entry name" value="SOLUBLE LYTIC MUREIN TRANSGLYCOSYLASE-RELATED"/>
    <property type="match status" value="1"/>
</dbReference>
<dbReference type="InterPro" id="IPR000189">
    <property type="entry name" value="Transglyc_AS"/>
</dbReference>
<dbReference type="GO" id="GO:0008933">
    <property type="term" value="F:peptidoglycan lytic transglycosylase activity"/>
    <property type="evidence" value="ECO:0007669"/>
    <property type="project" value="InterPro"/>
</dbReference>
<keyword evidence="5" id="KW-0378">Hydrolase</keyword>
<proteinExistence type="inferred from homology"/>
<dbReference type="EMBL" id="CABPRW010000008">
    <property type="protein sequence ID" value="VVE27156.1"/>
    <property type="molecule type" value="Genomic_DNA"/>
</dbReference>
<dbReference type="RefSeq" id="WP_224786222.1">
    <property type="nucleotide sequence ID" value="NZ_CABPRW010000008.1"/>
</dbReference>
<dbReference type="CDD" id="cd00254">
    <property type="entry name" value="LT-like"/>
    <property type="match status" value="1"/>
</dbReference>
<gene>
    <name evidence="5" type="ORF">PFI31113_03411</name>
</gene>
<evidence type="ECO:0000256" key="3">
    <source>
        <dbReference type="SAM" id="Phobius"/>
    </source>
</evidence>
<dbReference type="PROSITE" id="PS00922">
    <property type="entry name" value="TRANSGLYCOSYLASE"/>
    <property type="match status" value="1"/>
</dbReference>
<dbReference type="SUPFAM" id="SSF53955">
    <property type="entry name" value="Lysozyme-like"/>
    <property type="match status" value="1"/>
</dbReference>
<evidence type="ECO:0000256" key="2">
    <source>
        <dbReference type="SAM" id="MobiDB-lite"/>
    </source>
</evidence>
<dbReference type="GO" id="GO:0016020">
    <property type="term" value="C:membrane"/>
    <property type="evidence" value="ECO:0007669"/>
    <property type="project" value="InterPro"/>
</dbReference>
<reference evidence="5 6" key="1">
    <citation type="submission" date="2019-08" db="EMBL/GenBank/DDBJ databases">
        <authorList>
            <person name="Peeters C."/>
        </authorList>
    </citation>
    <scope>NUCLEOTIDE SEQUENCE [LARGE SCALE GENOMIC DNA]</scope>
    <source>
        <strain evidence="5 6">LMG 31113</strain>
    </source>
</reference>
<dbReference type="GO" id="GO:0000270">
    <property type="term" value="P:peptidoglycan metabolic process"/>
    <property type="evidence" value="ECO:0007669"/>
    <property type="project" value="InterPro"/>
</dbReference>
<dbReference type="PANTHER" id="PTHR37423:SF2">
    <property type="entry name" value="MEMBRANE-BOUND LYTIC MUREIN TRANSGLYCOSYLASE C"/>
    <property type="match status" value="1"/>
</dbReference>
<dbReference type="Gene3D" id="1.10.530.10">
    <property type="match status" value="1"/>
</dbReference>
<dbReference type="AlphaFoldDB" id="A0A5E4WW77"/>
<organism evidence="5 6">
    <name type="scientific">Pandoraea fibrosis</name>
    <dbReference type="NCBI Taxonomy" id="1891094"/>
    <lineage>
        <taxon>Bacteria</taxon>
        <taxon>Pseudomonadati</taxon>
        <taxon>Pseudomonadota</taxon>
        <taxon>Betaproteobacteria</taxon>
        <taxon>Burkholderiales</taxon>
        <taxon>Burkholderiaceae</taxon>
        <taxon>Pandoraea</taxon>
    </lineage>
</organism>
<sequence length="344" mass="36434">MSAPLCLVLRVGARGCRSLRLVVFAMCVLSLSMPAIAGNHGLLPLHPRVADARLLVPEPRAIVNPPSPLVDARVTADVPVVDEPNTPKSAPIPSTEALVSAEPAVTEAPLALAPTPTASSQARPFDMLVQRAAEVASVDAALLHAIIDVESGYDPQAVSGKGAIGLMQVLPRTGERFGVRRLEDPAENVRAGASYLRWLLTRFDGDLPLVLAAYNAGEGAVLRYGRQIPPFPETQNYVRKVMAGYSRLRTTNGPETIEPQRHRVPRGSASRRPAVGDIATTRPAPTPSPKAPHVTPPAKAAQTDDVAADRALRLLRGLGTLLTRSPSVEAAGGRTRDQPAVLMP</sequence>
<dbReference type="Pfam" id="PF01464">
    <property type="entry name" value="SLT"/>
    <property type="match status" value="1"/>
</dbReference>
<dbReference type="Proteomes" id="UP000382577">
    <property type="component" value="Unassembled WGS sequence"/>
</dbReference>
<protein>
    <submittedName>
        <fullName evidence="5">Peptidoglycan N-acetylmuramoylhydrolase</fullName>
    </submittedName>
</protein>
<keyword evidence="3" id="KW-0812">Transmembrane</keyword>
<evidence type="ECO:0000313" key="6">
    <source>
        <dbReference type="Proteomes" id="UP000382577"/>
    </source>
</evidence>
<dbReference type="GO" id="GO:0016787">
    <property type="term" value="F:hydrolase activity"/>
    <property type="evidence" value="ECO:0007669"/>
    <property type="project" value="UniProtKB-KW"/>
</dbReference>
<keyword evidence="3" id="KW-1133">Transmembrane helix</keyword>
<feature type="region of interest" description="Disordered" evidence="2">
    <location>
        <begin position="250"/>
        <end position="304"/>
    </location>
</feature>
<feature type="domain" description="Transglycosylase SLT" evidence="4">
    <location>
        <begin position="128"/>
        <end position="227"/>
    </location>
</feature>
<keyword evidence="3" id="KW-0472">Membrane</keyword>
<accession>A0A5E4WW77</accession>